<dbReference type="KEGG" id="dfl:DFE_0594"/>
<reference evidence="4 5" key="1">
    <citation type="journal article" date="2018" name="Sci. Adv.">
        <title>Multi-heme cytochromes provide a pathway for survival in energy-limited environments.</title>
        <authorList>
            <person name="Deng X."/>
            <person name="Dohmae N."/>
            <person name="Nealson K.H."/>
            <person name="Hashimoto K."/>
            <person name="Okamoto A."/>
        </authorList>
    </citation>
    <scope>NUCLEOTIDE SEQUENCE [LARGE SCALE GENOMIC DNA]</scope>
    <source>
        <strain evidence="4 5">IS5</strain>
    </source>
</reference>
<evidence type="ECO:0000259" key="3">
    <source>
        <dbReference type="PROSITE" id="PS51186"/>
    </source>
</evidence>
<dbReference type="GO" id="GO:0016747">
    <property type="term" value="F:acyltransferase activity, transferring groups other than amino-acyl groups"/>
    <property type="evidence" value="ECO:0007669"/>
    <property type="project" value="InterPro"/>
</dbReference>
<keyword evidence="1 4" id="KW-0808">Transferase</keyword>
<name>A0A2Z6AVT0_9BACT</name>
<keyword evidence="5" id="KW-1185">Reference proteome</keyword>
<dbReference type="Gene3D" id="3.40.630.30">
    <property type="match status" value="1"/>
</dbReference>
<dbReference type="InterPro" id="IPR016181">
    <property type="entry name" value="Acyl_CoA_acyltransferase"/>
</dbReference>
<evidence type="ECO:0000256" key="1">
    <source>
        <dbReference type="ARBA" id="ARBA00022679"/>
    </source>
</evidence>
<feature type="domain" description="N-acetyltransferase" evidence="3">
    <location>
        <begin position="14"/>
        <end position="163"/>
    </location>
</feature>
<evidence type="ECO:0000313" key="5">
    <source>
        <dbReference type="Proteomes" id="UP000269883"/>
    </source>
</evidence>
<accession>A0A2Z6AVT0</accession>
<evidence type="ECO:0000256" key="2">
    <source>
        <dbReference type="ARBA" id="ARBA00023315"/>
    </source>
</evidence>
<dbReference type="InterPro" id="IPR000182">
    <property type="entry name" value="GNAT_dom"/>
</dbReference>
<proteinExistence type="predicted"/>
<evidence type="ECO:0000313" key="4">
    <source>
        <dbReference type="EMBL" id="BBD07320.1"/>
    </source>
</evidence>
<dbReference type="Pfam" id="PF13673">
    <property type="entry name" value="Acetyltransf_10"/>
    <property type="match status" value="1"/>
</dbReference>
<dbReference type="InterPro" id="IPR050832">
    <property type="entry name" value="Bact_Acetyltransf"/>
</dbReference>
<dbReference type="SUPFAM" id="SSF55729">
    <property type="entry name" value="Acyl-CoA N-acyltransferases (Nat)"/>
    <property type="match status" value="1"/>
</dbReference>
<dbReference type="AlphaFoldDB" id="A0A2Z6AVT0"/>
<gene>
    <name evidence="4" type="ORF">DFE_0594</name>
</gene>
<sequence length="163" mass="18130">MMNVLDIIKKCRTPRIRKARPRDVPAIIEMVDRTMAGDYRGIVPDDEIAKWVGALSMALKGPWPLALVADYKGLVSGVALVRDGMHLSLLWTAEGCRGAGLGTALMDAVEHKVFSVGHPYMTLSVYRDNDRAVTFYQHRGWTVNSQYVGEVGAVVLEMRKKRS</sequence>
<dbReference type="Proteomes" id="UP000269883">
    <property type="component" value="Chromosome"/>
</dbReference>
<dbReference type="OrthoDB" id="9805924at2"/>
<dbReference type="CDD" id="cd04301">
    <property type="entry name" value="NAT_SF"/>
    <property type="match status" value="1"/>
</dbReference>
<dbReference type="PROSITE" id="PS51186">
    <property type="entry name" value="GNAT"/>
    <property type="match status" value="1"/>
</dbReference>
<keyword evidence="2" id="KW-0012">Acyltransferase</keyword>
<dbReference type="PANTHER" id="PTHR43877:SF2">
    <property type="entry name" value="AMINOALKYLPHOSPHONATE N-ACETYLTRANSFERASE-RELATED"/>
    <property type="match status" value="1"/>
</dbReference>
<dbReference type="PANTHER" id="PTHR43877">
    <property type="entry name" value="AMINOALKYLPHOSPHONATE N-ACETYLTRANSFERASE-RELATED-RELATED"/>
    <property type="match status" value="1"/>
</dbReference>
<dbReference type="EMBL" id="AP017378">
    <property type="protein sequence ID" value="BBD07320.1"/>
    <property type="molecule type" value="Genomic_DNA"/>
</dbReference>
<protein>
    <submittedName>
        <fullName evidence="4">GCN5-related N-acetyltransferase</fullName>
    </submittedName>
</protein>
<dbReference type="RefSeq" id="WP_126376480.1">
    <property type="nucleotide sequence ID" value="NZ_AP017378.1"/>
</dbReference>
<organism evidence="4 5">
    <name type="scientific">Desulfovibrio ferrophilus</name>
    <dbReference type="NCBI Taxonomy" id="241368"/>
    <lineage>
        <taxon>Bacteria</taxon>
        <taxon>Pseudomonadati</taxon>
        <taxon>Thermodesulfobacteriota</taxon>
        <taxon>Desulfovibrionia</taxon>
        <taxon>Desulfovibrionales</taxon>
        <taxon>Desulfovibrionaceae</taxon>
        <taxon>Desulfovibrio</taxon>
    </lineage>
</organism>